<evidence type="ECO:0000313" key="8">
    <source>
        <dbReference type="Proteomes" id="UP000471633"/>
    </source>
</evidence>
<dbReference type="InterPro" id="IPR008930">
    <property type="entry name" value="Terpenoid_cyclase/PrenylTrfase"/>
</dbReference>
<dbReference type="Gene3D" id="2.10.25.10">
    <property type="entry name" value="Laminin"/>
    <property type="match status" value="1"/>
</dbReference>
<dbReference type="SUPFAM" id="SSF48239">
    <property type="entry name" value="Terpenoid cyclases/Protein prenyltransferases"/>
    <property type="match status" value="1"/>
</dbReference>
<evidence type="ECO:0000256" key="6">
    <source>
        <dbReference type="SAM" id="SignalP"/>
    </source>
</evidence>
<dbReference type="InterPro" id="IPR036595">
    <property type="entry name" value="A-macroglobulin_rcpt-bd_sf"/>
</dbReference>
<dbReference type="Pfam" id="PF17791">
    <property type="entry name" value="MG3"/>
    <property type="match status" value="1"/>
</dbReference>
<dbReference type="Gene3D" id="2.60.40.1930">
    <property type="match status" value="1"/>
</dbReference>
<dbReference type="Gene3D" id="2.10.25.140">
    <property type="match status" value="1"/>
</dbReference>
<dbReference type="InterPro" id="IPR050473">
    <property type="entry name" value="A2M/Complement_sys"/>
</dbReference>
<dbReference type="EMBL" id="AMPZ03000001">
    <property type="protein sequence ID" value="KAH9593733.1"/>
    <property type="molecule type" value="Genomic_DNA"/>
</dbReference>
<dbReference type="Pfam" id="PF01414">
    <property type="entry name" value="DSL"/>
    <property type="match status" value="1"/>
</dbReference>
<keyword evidence="6" id="KW-0732">Signal</keyword>
<keyword evidence="8" id="KW-1185">Reference proteome</keyword>
<dbReference type="RefSeq" id="XP_012800723.2">
    <property type="nucleotide sequence ID" value="XM_012945269.3"/>
</dbReference>
<dbReference type="SMART" id="SM01361">
    <property type="entry name" value="A2M_recep"/>
    <property type="match status" value="1"/>
</dbReference>
<evidence type="ECO:0000256" key="5">
    <source>
        <dbReference type="SAM" id="MobiDB-lite"/>
    </source>
</evidence>
<dbReference type="Pfam" id="PF07678">
    <property type="entry name" value="TED_complement"/>
    <property type="match status" value="1"/>
</dbReference>
<dbReference type="Proteomes" id="UP000471633">
    <property type="component" value="Unassembled WGS sequence"/>
</dbReference>
<proteinExistence type="predicted"/>
<feature type="region of interest" description="Disordered" evidence="5">
    <location>
        <begin position="803"/>
        <end position="824"/>
    </location>
</feature>
<evidence type="ECO:0000256" key="1">
    <source>
        <dbReference type="ARBA" id="ARBA00022473"/>
    </source>
</evidence>
<protein>
    <submittedName>
        <fullName evidence="7">C3 and PZP-like, alpha-2-macroglobulin domain containing 8</fullName>
    </submittedName>
</protein>
<keyword evidence="4" id="KW-1015">Disulfide bond</keyword>
<feature type="compositionally biased region" description="Polar residues" evidence="5">
    <location>
        <begin position="811"/>
        <end position="824"/>
    </location>
</feature>
<dbReference type="GO" id="GO:0004866">
    <property type="term" value="F:endopeptidase inhibitor activity"/>
    <property type="evidence" value="ECO:0007669"/>
    <property type="project" value="InterPro"/>
</dbReference>
<dbReference type="Pfam" id="PF07677">
    <property type="entry name" value="A2M_recep"/>
    <property type="match status" value="1"/>
</dbReference>
<dbReference type="SMART" id="SM01419">
    <property type="entry name" value="Thiol-ester_cl"/>
    <property type="match status" value="1"/>
</dbReference>
<dbReference type="PANTHER" id="PTHR11412">
    <property type="entry name" value="MACROGLOBULIN / COMPLEMENT"/>
    <property type="match status" value="1"/>
</dbReference>
<dbReference type="CTD" id="144568"/>
<dbReference type="InterPro" id="IPR047565">
    <property type="entry name" value="Alpha-macroglob_thiol-ester_cl"/>
</dbReference>
<dbReference type="InterPro" id="IPR009048">
    <property type="entry name" value="A-macroglobulin_rcpt-bd"/>
</dbReference>
<dbReference type="Pfam" id="PF00207">
    <property type="entry name" value="A2M"/>
    <property type="match status" value="1"/>
</dbReference>
<dbReference type="PROSITE" id="PS00022">
    <property type="entry name" value="EGF_1"/>
    <property type="match status" value="2"/>
</dbReference>
<dbReference type="GO" id="GO:0016020">
    <property type="term" value="C:membrane"/>
    <property type="evidence" value="ECO:0007669"/>
    <property type="project" value="InterPro"/>
</dbReference>
<dbReference type="GO" id="GO:0005615">
    <property type="term" value="C:extracellular space"/>
    <property type="evidence" value="ECO:0007669"/>
    <property type="project" value="InterPro"/>
</dbReference>
<accession>A0A6A5D7C2</accession>
<dbReference type="SUPFAM" id="SSF49410">
    <property type="entry name" value="Alpha-macroglobulin receptor domain"/>
    <property type="match status" value="1"/>
</dbReference>
<evidence type="ECO:0000256" key="4">
    <source>
        <dbReference type="ARBA" id="ARBA00023157"/>
    </source>
</evidence>
<reference evidence="7" key="4">
    <citation type="journal article" date="2022" name="PLoS Pathog.">
        <title>Chromosome-level genome of Schistosoma haematobium underpins genome-wide explorations of molecular variation.</title>
        <authorList>
            <person name="Stroehlein A.J."/>
            <person name="Korhonen P.K."/>
            <person name="Lee V.V."/>
            <person name="Ralph S.A."/>
            <person name="Mentink-Kane M."/>
            <person name="You H."/>
            <person name="McManus D.P."/>
            <person name="Tchuente L.T."/>
            <person name="Stothard J.R."/>
            <person name="Kaur P."/>
            <person name="Dudchenko O."/>
            <person name="Aiden E.L."/>
            <person name="Yang B."/>
            <person name="Yang H."/>
            <person name="Emery A.M."/>
            <person name="Webster B.L."/>
            <person name="Brindley P.J."/>
            <person name="Rollinson D."/>
            <person name="Chang B.C.H."/>
            <person name="Gasser R.B."/>
            <person name="Young N.D."/>
        </authorList>
    </citation>
    <scope>NUCLEOTIDE SEQUENCE</scope>
</reference>
<reference evidence="7" key="2">
    <citation type="journal article" date="2019" name="Gigascience">
        <title>High-quality Schistosoma haematobium genome achieved by single-molecule and long-range sequencing.</title>
        <authorList>
            <person name="Stroehlein A.J."/>
            <person name="Korhonen P.K."/>
            <person name="Chong T.M."/>
            <person name="Lim Y.L."/>
            <person name="Chan K.G."/>
            <person name="Webster B."/>
            <person name="Rollinson D."/>
            <person name="Brindley P.J."/>
            <person name="Gasser R.B."/>
            <person name="Young N.D."/>
        </authorList>
    </citation>
    <scope>NUCLEOTIDE SEQUENCE</scope>
</reference>
<comment type="caution">
    <text evidence="7">The sequence shown here is derived from an EMBL/GenBank/DDBJ whole genome shotgun (WGS) entry which is preliminary data.</text>
</comment>
<dbReference type="SMART" id="SM01360">
    <property type="entry name" value="A2M"/>
    <property type="match status" value="1"/>
</dbReference>
<name>A0A6A5D7C2_SCHHA</name>
<dbReference type="InterPro" id="IPR001599">
    <property type="entry name" value="Macroglobln_a2"/>
</dbReference>
<dbReference type="InterPro" id="IPR001774">
    <property type="entry name" value="DSL"/>
</dbReference>
<feature type="signal peptide" evidence="6">
    <location>
        <begin position="1"/>
        <end position="17"/>
    </location>
</feature>
<dbReference type="PROSITE" id="PS00477">
    <property type="entry name" value="ALPHA_2_MACROGLOBULIN"/>
    <property type="match status" value="1"/>
</dbReference>
<dbReference type="InterPro" id="IPR002890">
    <property type="entry name" value="MG2"/>
</dbReference>
<dbReference type="KEGG" id="shx:MS3_00009821"/>
<sequence>MMMLTFILFTLILHIHCNTDIHTTISIKDQLDNDLDPLNITNDPTATTTTNNNNNTDTISSIFNPNVTYVILPTVFYLGQTNLITVRSREPNTQLYISMNVTDLLPNIIEDPNQIYSLKQLNTTDYWYGLDIPYEIPFIFTHDHSIWVKLIFHFTHCLNNKTNLISNNHHNNSEKNGSCIDYKTTEVIHSIQLKQLPLITFGETDKPIYRPGEYVRFRFLTLNIHNLLPISTNILLPTKKLFIQKGSKGQLIEMNQLDLYNWYHIIYDSITIIDPMDNTMKQWLNLTSKQAYNLTFPILNNSKEGKWRIQATIKNHNIETLEFTVKKYTLPKFTVTLETPKNFTMESKYVQYSICAKYTNGPPLKGYIQSILCACHEYIWDKQFSKLDNEQIIQSLLNTPKCPSDHYETKTRPCIIMNYPLDTNGCKLVNISTHPFALATNQYSKWQQISILCTQVIEEDTNSKLFNCIKGDLIQQIYQPSIQLELPQVYKSKLPILGKIKLKNFDKTINYSVKLSVTDQKWGCYWQNLDQSNEHYLNILPINSSGESTFSIPPITSKHSISIEAELLSSSTNSTNSSLSSSLTNSTNSMNQNPSHFYYWSSKQPWIQENRIIESVILRSWDSINQIYLQLWPPRDKIMTTCPNRIQLTLLSNIRLSDKAIFIESVIRGKHQQIIIPALNKLPNHLDHNDYCINRDDEFGHYNCLSWNSTEIQCLPGWTGENCLIPICSIECSKNGGFCSKPNQCQCKSGWTGITCNQCIKRENCLHGKCLLGNDCVCDSGWTGYLCDSKKVIYEKFEDDNETNHTESVTEEITNQQPVEHSITNSSNEKINIKPIRTLYQRNIEFQIDGSWGPQFTAILYIHHYHHQQHDQMIPEIISTQITIEQIDNCSSNAIALQSISNQTNLKLSQTIADPGEKIQMIINPQGLSQSINHSDIKSIKFHQYYDQDQLFNELCFIRISDISLDNYHGDKNLINLQYFNNKLIEFIKESEYRPLIASSTQEAFLAAGFQIGSTYPEPTFIQRVYPCPYLAYSNSLDIVMDDSVDDSVYKTGNSQTDSLRKKLHHVMKPRLRDFFPEVWLFDVIPITNLPINDANNENDIKNIEFKQTNTLKGIELNLTVPDTITSWRTSAYCTTKENGLWIGEPQILTVTMPFYIEITLTKEMKRGEILHIPISIFILDRKYLNPIHNHLNQTECYATIMRIQLNNTEWLITTSNEFTGCICSGEKLTYLVGLLPQQLGQLNVTVEAFASKHGESCEFIQTNNNDSSQSLIVESQMKINQSKLLSDKITRQIHVIPEGIQQETTLSDIICLNEQQTTSMRHFEFMIPNDIIKDSFHSYISYSDEVLGPALVNLDNLIRLPTGCGEQNMILVAPNVYILDYLKSTPNTGFNDNKEKYIQSAQSYIVSGYYQQMKYRRDDGSFSAFGQSDKHGSTWLTAFVLRVFAKAFLLQSNLTIDWNHLFNGIINYLLTHQNNETGYFEEYGKVLYSPLQGISGIDEIQWKDILLTSYVSSALFEIQSTWNKDNHENYLHVKNYTTEINRSFDNAFKCINNKLMSLNSLKEIPTSVLVQLSYTYTIIRPYDDITIQLQNETIHRKQIEHDQFGTKIYWSINSNENHSIVTEQNQNEPRNLELTAYAFLMFNSMNQSIHDLFPMIRWISSKQKSNGGFYSTQDTVLSLEAIAEFAKRLGLSKSLDFNVSSNLLMISNKMNYGNYTLNDLMTPDKRQVINQIELPQYHFNDHNDKIIHSIWELKTNQSQTDCILVQNTFIYNLPEKRNINKKIKLSLDIIQQNQLSDMNCKLATLSMCLQLNHMKNLSTISTGMLLIRVAMVTGWEPILEELHLQLGSDDESLRKFTINDQNEISLYFDEFSQNETMKFDGDWTKLKRCVNLPLKQKHYVQNAKLATITGYEYYTPDESVTIPYQLDECKQGWNITINESSIDHFTESIITTDSSIENIITPQMKPICPLCIDQMNNTILLADELFTSVCNYTNGIFLIKVLEYNNNNTIDVTMIQISQSGYTASWNTTILLPNLIECSCQLIHTHQYLILFFDQYTTIYQGIAQIDFNTLNITAKLISTNDILPHLELAYQKWLTISSNLTIDEDSNYYDFFTYNCKRLPWIIKYIEERFMN</sequence>
<reference evidence="7" key="3">
    <citation type="submission" date="2021-06" db="EMBL/GenBank/DDBJ databases">
        <title>Chromosome-level genome assembly for S. haematobium.</title>
        <authorList>
            <person name="Stroehlein A.J."/>
        </authorList>
    </citation>
    <scope>NUCLEOTIDE SEQUENCE</scope>
</reference>
<dbReference type="Gene3D" id="2.60.40.1940">
    <property type="match status" value="1"/>
</dbReference>
<dbReference type="GO" id="GO:0007154">
    <property type="term" value="P:cell communication"/>
    <property type="evidence" value="ECO:0007669"/>
    <property type="project" value="InterPro"/>
</dbReference>
<reference evidence="7" key="1">
    <citation type="journal article" date="2012" name="Nat. Genet.">
        <title>Whole-genome sequence of Schistosoma haematobium.</title>
        <authorList>
            <person name="Young N.D."/>
            <person name="Jex A.R."/>
            <person name="Li B."/>
            <person name="Liu S."/>
            <person name="Yang L."/>
            <person name="Xiong Z."/>
            <person name="Li Y."/>
            <person name="Cantacessi C."/>
            <person name="Hall R.S."/>
            <person name="Xu X."/>
            <person name="Chen F."/>
            <person name="Wu X."/>
            <person name="Zerlotini A."/>
            <person name="Oliveira G."/>
            <person name="Hofmann A."/>
            <person name="Zhang G."/>
            <person name="Fang X."/>
            <person name="Kang Y."/>
            <person name="Campbell B.E."/>
            <person name="Loukas A."/>
            <person name="Ranganathan S."/>
            <person name="Rollinson D."/>
            <person name="Rinaldi G."/>
            <person name="Brindley P.J."/>
            <person name="Yang H."/>
            <person name="Wang J."/>
            <person name="Wang J."/>
            <person name="Gasser R.B."/>
        </authorList>
    </citation>
    <scope>NUCLEOTIDE SEQUENCE</scope>
</reference>
<dbReference type="Gene3D" id="2.60.40.690">
    <property type="entry name" value="Alpha-macroglobulin, receptor-binding domain"/>
    <property type="match status" value="1"/>
</dbReference>
<dbReference type="Gene3D" id="2.20.130.20">
    <property type="match status" value="1"/>
</dbReference>
<dbReference type="Gene3D" id="2.60.120.1540">
    <property type="match status" value="1"/>
</dbReference>
<dbReference type="InterPro" id="IPR011626">
    <property type="entry name" value="Alpha-macroglobulin_TED"/>
</dbReference>
<dbReference type="InterPro" id="IPR041555">
    <property type="entry name" value="MG3"/>
</dbReference>
<dbReference type="InterPro" id="IPR019742">
    <property type="entry name" value="MacrogloblnA2_CS"/>
</dbReference>
<dbReference type="Gene3D" id="1.50.10.20">
    <property type="match status" value="1"/>
</dbReference>
<keyword evidence="1" id="KW-0217">Developmental protein</keyword>
<dbReference type="PANTHER" id="PTHR11412:SF171">
    <property type="entry name" value="PREGNANCY ZONE PROTEIN-LIKE PROTEIN"/>
    <property type="match status" value="1"/>
</dbReference>
<evidence type="ECO:0000313" key="7">
    <source>
        <dbReference type="EMBL" id="KAH9593733.1"/>
    </source>
</evidence>
<feature type="chain" id="PRO_5043344061" evidence="6">
    <location>
        <begin position="18"/>
        <end position="2134"/>
    </location>
</feature>
<organism evidence="7 8">
    <name type="scientific">Schistosoma haematobium</name>
    <name type="common">Blood fluke</name>
    <dbReference type="NCBI Taxonomy" id="6185"/>
    <lineage>
        <taxon>Eukaryota</taxon>
        <taxon>Metazoa</taxon>
        <taxon>Spiralia</taxon>
        <taxon>Lophotrochozoa</taxon>
        <taxon>Platyhelminthes</taxon>
        <taxon>Trematoda</taxon>
        <taxon>Digenea</taxon>
        <taxon>Strigeidida</taxon>
        <taxon>Schistosomatoidea</taxon>
        <taxon>Schistosomatidae</taxon>
        <taxon>Schistosoma</taxon>
    </lineage>
</organism>
<dbReference type="SMART" id="SM00181">
    <property type="entry name" value="EGF"/>
    <property type="match status" value="2"/>
</dbReference>
<dbReference type="InterPro" id="IPR000742">
    <property type="entry name" value="EGF"/>
</dbReference>
<gene>
    <name evidence="7" type="primary">A2ML1</name>
    <name evidence="7" type="ORF">MS3_00009821</name>
</gene>
<dbReference type="GeneID" id="24596632"/>
<keyword evidence="3" id="KW-0677">Repeat</keyword>
<keyword evidence="2" id="KW-0245">EGF-like domain</keyword>
<dbReference type="PROSITE" id="PS01186">
    <property type="entry name" value="EGF_2"/>
    <property type="match status" value="1"/>
</dbReference>
<evidence type="ECO:0000256" key="2">
    <source>
        <dbReference type="ARBA" id="ARBA00022536"/>
    </source>
</evidence>
<dbReference type="Pfam" id="PF01835">
    <property type="entry name" value="MG2"/>
    <property type="match status" value="1"/>
</dbReference>
<evidence type="ECO:0000256" key="3">
    <source>
        <dbReference type="ARBA" id="ARBA00022737"/>
    </source>
</evidence>